<dbReference type="PANTHER" id="PTHR12993">
    <property type="entry name" value="N-ACETYLGLUCOSAMINYL-PHOSPHATIDYLINOSITOL DE-N-ACETYLASE-RELATED"/>
    <property type="match status" value="1"/>
</dbReference>
<dbReference type="Gene3D" id="3.40.50.10320">
    <property type="entry name" value="LmbE-like"/>
    <property type="match status" value="1"/>
</dbReference>
<accession>A0A6J6B641</accession>
<evidence type="ECO:0000313" key="1">
    <source>
        <dbReference type="EMBL" id="CAB4533799.1"/>
    </source>
</evidence>
<sequence>MPTLVCFHAHPDDECLATGGTIARASAEGHRVVLVVATDGAYGELPSDLQPGETLVDRRFKEVTASAEVLGISRVEMLGYKDSGMTGWSQNADPLAFINADIEAAANRLAEILREENADALTIYDWHGNYGHPDHIAVHKIGDRAASLAGVKNVFEMTTNRDAFRRMREMALSNPEILSETEGIGDFDPDGPADDGNPMGEPESAISHRVDVQKYCDQKKLAIACHKSQITDSSFFLNMTDDIFRLAFGTEWFIKQGETGPPSDRWIFE</sequence>
<dbReference type="InterPro" id="IPR024078">
    <property type="entry name" value="LmbE-like_dom_sf"/>
</dbReference>
<dbReference type="PANTHER" id="PTHR12993:SF26">
    <property type="entry name" value="1D-MYO-INOSITOL 2-ACETAMIDO-2-DEOXY-ALPHA-D-GLUCOPYRANOSIDE DEACETYLASE"/>
    <property type="match status" value="1"/>
</dbReference>
<reference evidence="1" key="1">
    <citation type="submission" date="2020-05" db="EMBL/GenBank/DDBJ databases">
        <authorList>
            <person name="Chiriac C."/>
            <person name="Salcher M."/>
            <person name="Ghai R."/>
            <person name="Kavagutti S V."/>
        </authorList>
    </citation>
    <scope>NUCLEOTIDE SEQUENCE</scope>
</reference>
<dbReference type="Pfam" id="PF02585">
    <property type="entry name" value="PIG-L"/>
    <property type="match status" value="1"/>
</dbReference>
<proteinExistence type="predicted"/>
<dbReference type="EMBL" id="CAEZSE010000064">
    <property type="protein sequence ID" value="CAB4533799.1"/>
    <property type="molecule type" value="Genomic_DNA"/>
</dbReference>
<dbReference type="GO" id="GO:0016811">
    <property type="term" value="F:hydrolase activity, acting on carbon-nitrogen (but not peptide) bonds, in linear amides"/>
    <property type="evidence" value="ECO:0007669"/>
    <property type="project" value="TreeGrafter"/>
</dbReference>
<protein>
    <submittedName>
        <fullName evidence="1">Unannotated protein</fullName>
    </submittedName>
</protein>
<dbReference type="InterPro" id="IPR003737">
    <property type="entry name" value="GlcNAc_PI_deacetylase-related"/>
</dbReference>
<dbReference type="AlphaFoldDB" id="A0A6J6B641"/>
<dbReference type="SUPFAM" id="SSF102588">
    <property type="entry name" value="LmbE-like"/>
    <property type="match status" value="1"/>
</dbReference>
<name>A0A6J6B641_9ZZZZ</name>
<gene>
    <name evidence="1" type="ORF">UFOPK1353_00519</name>
</gene>
<organism evidence="1">
    <name type="scientific">freshwater metagenome</name>
    <dbReference type="NCBI Taxonomy" id="449393"/>
    <lineage>
        <taxon>unclassified sequences</taxon>
        <taxon>metagenomes</taxon>
        <taxon>ecological metagenomes</taxon>
    </lineage>
</organism>